<dbReference type="KEGG" id="csx:CSING_06160"/>
<keyword evidence="9" id="KW-0328">Glycosyltransferase</keyword>
<reference evidence="9 10" key="1">
    <citation type="journal article" date="2015" name="Genome Announc.">
        <title>Complete Genome Sequence and Annotation of Corynebacterium singulare DSM 44357, Isolated from a Human Semen Specimen.</title>
        <authorList>
            <person name="Merten M."/>
            <person name="Brinkrolf K."/>
            <person name="Albersmeier A."/>
            <person name="Kutter Y."/>
            <person name="Ruckert C."/>
            <person name="Tauch A."/>
        </authorList>
    </citation>
    <scope>NUCLEOTIDE SEQUENCE [LARGE SCALE GENOMIC DNA]</scope>
    <source>
        <strain evidence="9">IBS B52218</strain>
    </source>
</reference>
<evidence type="ECO:0000256" key="4">
    <source>
        <dbReference type="ARBA" id="ARBA00022692"/>
    </source>
</evidence>
<feature type="transmembrane region" description="Helical" evidence="8">
    <location>
        <begin position="380"/>
        <end position="398"/>
    </location>
</feature>
<evidence type="ECO:0008006" key="11">
    <source>
        <dbReference type="Google" id="ProtNLM"/>
    </source>
</evidence>
<evidence type="ECO:0000256" key="8">
    <source>
        <dbReference type="SAM" id="Phobius"/>
    </source>
</evidence>
<feature type="transmembrane region" description="Helical" evidence="8">
    <location>
        <begin position="214"/>
        <end position="236"/>
    </location>
</feature>
<proteinExistence type="inferred from homology"/>
<evidence type="ECO:0000256" key="7">
    <source>
        <dbReference type="ARBA" id="ARBA00024033"/>
    </source>
</evidence>
<sequence length="415" mass="45250">MNLLKNLLPPASDPDWRVPAVRMLYCVAGVMVFAAVVWSPAGTTGSDFDPIWNAVDKYVHGRPVYDEDYSTLDPHYLYSPGATFLLGPIGWLPGRDIARTIMMWLGAASIFIALWLLAASVAARYRGRVFAVLVIVACTFDEPVKSTLSLTNINGFLFLLQVLFALLTIKLLARGWRASLKSWEAVAAGVILGVAMTIKPQFLALGVVSLLSGHITVLVVAGVFMVGVFAAGWLTMSQPQDYLNRLLPYLGQARDYNNGSIEGVGRQLGWSEGAITGATVAFLVVVGLALVALWRYKREQPVVWVYCSLGVLFAGVLMTTGLMQGYYCIWLLPLIATVVIPGSPARTLLIVVVWWCLVASAAPPEDLWAPAEAIIRWRSSLAWVTLPLIMAGMAYWTWPSTTRTAPRSAEVAMLA</sequence>
<organism evidence="9 10">
    <name type="scientific">Corynebacterium singulare</name>
    <dbReference type="NCBI Taxonomy" id="161899"/>
    <lineage>
        <taxon>Bacteria</taxon>
        <taxon>Bacillati</taxon>
        <taxon>Actinomycetota</taxon>
        <taxon>Actinomycetes</taxon>
        <taxon>Mycobacteriales</taxon>
        <taxon>Corynebacteriaceae</taxon>
        <taxon>Corynebacterium</taxon>
    </lineage>
</organism>
<comment type="similarity">
    <text evidence="7">Belongs to the glycosyltransferase 87 family.</text>
</comment>
<keyword evidence="2" id="KW-1003">Cell membrane</keyword>
<dbReference type="RefSeq" id="WP_052471392.1">
    <property type="nucleotide sequence ID" value="NZ_CP010827.1"/>
</dbReference>
<feature type="transmembrane region" description="Helical" evidence="8">
    <location>
        <begin position="185"/>
        <end position="208"/>
    </location>
</feature>
<dbReference type="Proteomes" id="UP000031890">
    <property type="component" value="Chromosome"/>
</dbReference>
<keyword evidence="5 8" id="KW-1133">Transmembrane helix</keyword>
<keyword evidence="4 8" id="KW-0812">Transmembrane</keyword>
<evidence type="ECO:0000256" key="3">
    <source>
        <dbReference type="ARBA" id="ARBA00022679"/>
    </source>
</evidence>
<dbReference type="Pfam" id="PF09594">
    <property type="entry name" value="GT87"/>
    <property type="match status" value="1"/>
</dbReference>
<keyword evidence="6 8" id="KW-0472">Membrane</keyword>
<feature type="transmembrane region" description="Helical" evidence="8">
    <location>
        <begin position="274"/>
        <end position="296"/>
    </location>
</feature>
<evidence type="ECO:0000313" key="10">
    <source>
        <dbReference type="Proteomes" id="UP000031890"/>
    </source>
</evidence>
<dbReference type="STRING" id="161899.CSING_06160"/>
<accession>A0A0B6EQI4</accession>
<dbReference type="InterPro" id="IPR018584">
    <property type="entry name" value="GT87"/>
</dbReference>
<dbReference type="AlphaFoldDB" id="A0A0B6EQI4"/>
<protein>
    <recommendedName>
        <fullName evidence="11">DUF2029 domain-containing protein</fullName>
    </recommendedName>
</protein>
<gene>
    <name evidence="9" type="ORF">CSING_06160</name>
</gene>
<evidence type="ECO:0000313" key="9">
    <source>
        <dbReference type="EMBL" id="AJI78767.1"/>
    </source>
</evidence>
<keyword evidence="3 9" id="KW-0808">Transferase</keyword>
<evidence type="ECO:0000256" key="6">
    <source>
        <dbReference type="ARBA" id="ARBA00023136"/>
    </source>
</evidence>
<feature type="transmembrane region" description="Helical" evidence="8">
    <location>
        <begin position="330"/>
        <end position="360"/>
    </location>
</feature>
<name>A0A0B6EQI4_9CORY</name>
<feature type="transmembrane region" description="Helical" evidence="8">
    <location>
        <begin position="153"/>
        <end position="173"/>
    </location>
</feature>
<evidence type="ECO:0000256" key="5">
    <source>
        <dbReference type="ARBA" id="ARBA00022989"/>
    </source>
</evidence>
<dbReference type="HOGENOM" id="CLU_055106_0_0_11"/>
<evidence type="ECO:0000256" key="2">
    <source>
        <dbReference type="ARBA" id="ARBA00022475"/>
    </source>
</evidence>
<feature type="transmembrane region" description="Helical" evidence="8">
    <location>
        <begin position="101"/>
        <end position="123"/>
    </location>
</feature>
<feature type="transmembrane region" description="Helical" evidence="8">
    <location>
        <begin position="302"/>
        <end position="323"/>
    </location>
</feature>
<feature type="transmembrane region" description="Helical" evidence="8">
    <location>
        <begin position="21"/>
        <end position="41"/>
    </location>
</feature>
<dbReference type="GO" id="GO:0005886">
    <property type="term" value="C:plasma membrane"/>
    <property type="evidence" value="ECO:0007669"/>
    <property type="project" value="UniProtKB-SubCell"/>
</dbReference>
<comment type="subcellular location">
    <subcellularLocation>
        <location evidence="1">Cell membrane</location>
        <topology evidence="1">Multi-pass membrane protein</topology>
    </subcellularLocation>
</comment>
<dbReference type="GO" id="GO:0016758">
    <property type="term" value="F:hexosyltransferase activity"/>
    <property type="evidence" value="ECO:0007669"/>
    <property type="project" value="InterPro"/>
</dbReference>
<evidence type="ECO:0000256" key="1">
    <source>
        <dbReference type="ARBA" id="ARBA00004651"/>
    </source>
</evidence>
<dbReference type="EMBL" id="CP010827">
    <property type="protein sequence ID" value="AJI78767.1"/>
    <property type="molecule type" value="Genomic_DNA"/>
</dbReference>
<dbReference type="OrthoDB" id="5175994at2"/>